<sequence>MIIWAIICLAEGAVVTLVEFTFLAKCIRGTDRLIAMSENIKFKALAYVIFATILWCSLIQSGSGIIVPAITLSLSGLWCGVEGRRTCQEQRSYSRRHCSNSYQQQSLTPP</sequence>
<dbReference type="InterPro" id="IPR019365">
    <property type="entry name" value="TVP18/Ca-channel_flower"/>
</dbReference>
<comment type="caution">
    <text evidence="2">The sequence shown here is derived from an EMBL/GenBank/DDBJ whole genome shotgun (WGS) entry which is preliminary data.</text>
</comment>
<reference evidence="2" key="1">
    <citation type="submission" date="2020-05" db="EMBL/GenBank/DDBJ databases">
        <title>Phylogenomic resolution of chytrid fungi.</title>
        <authorList>
            <person name="Stajich J.E."/>
            <person name="Amses K."/>
            <person name="Simmons R."/>
            <person name="Seto K."/>
            <person name="Myers J."/>
            <person name="Bonds A."/>
            <person name="Quandt C.A."/>
            <person name="Barry K."/>
            <person name="Liu P."/>
            <person name="Grigoriev I."/>
            <person name="Longcore J.E."/>
            <person name="James T.Y."/>
        </authorList>
    </citation>
    <scope>NUCLEOTIDE SEQUENCE</scope>
    <source>
        <strain evidence="2">PLAUS21</strain>
    </source>
</reference>
<dbReference type="GO" id="GO:0016020">
    <property type="term" value="C:membrane"/>
    <property type="evidence" value="ECO:0007669"/>
    <property type="project" value="InterPro"/>
</dbReference>
<dbReference type="Pfam" id="PF10233">
    <property type="entry name" value="Cg6151-P"/>
    <property type="match status" value="1"/>
</dbReference>
<name>A0AAD5YBE2_9FUNG</name>
<keyword evidence="1" id="KW-1133">Transmembrane helix</keyword>
<organism evidence="2 3">
    <name type="scientific">Boothiomyces macroporosus</name>
    <dbReference type="NCBI Taxonomy" id="261099"/>
    <lineage>
        <taxon>Eukaryota</taxon>
        <taxon>Fungi</taxon>
        <taxon>Fungi incertae sedis</taxon>
        <taxon>Chytridiomycota</taxon>
        <taxon>Chytridiomycota incertae sedis</taxon>
        <taxon>Chytridiomycetes</taxon>
        <taxon>Rhizophydiales</taxon>
        <taxon>Terramycetaceae</taxon>
        <taxon>Boothiomyces</taxon>
    </lineage>
</organism>
<protein>
    <submittedName>
        <fullName evidence="2">Uncharacterized protein</fullName>
    </submittedName>
</protein>
<keyword evidence="1" id="KW-0472">Membrane</keyword>
<dbReference type="EMBL" id="JADGKB010000001">
    <property type="protein sequence ID" value="KAJ3262539.1"/>
    <property type="molecule type" value="Genomic_DNA"/>
</dbReference>
<keyword evidence="3" id="KW-1185">Reference proteome</keyword>
<evidence type="ECO:0000313" key="2">
    <source>
        <dbReference type="EMBL" id="KAJ3262539.1"/>
    </source>
</evidence>
<evidence type="ECO:0000256" key="1">
    <source>
        <dbReference type="SAM" id="Phobius"/>
    </source>
</evidence>
<accession>A0AAD5YBE2</accession>
<keyword evidence="1" id="KW-0812">Transmembrane</keyword>
<dbReference type="AlphaFoldDB" id="A0AAD5YBE2"/>
<proteinExistence type="predicted"/>
<evidence type="ECO:0000313" key="3">
    <source>
        <dbReference type="Proteomes" id="UP001210925"/>
    </source>
</evidence>
<feature type="transmembrane region" description="Helical" evidence="1">
    <location>
        <begin position="6"/>
        <end position="24"/>
    </location>
</feature>
<gene>
    <name evidence="2" type="ORF">HK103_000068</name>
</gene>
<dbReference type="Proteomes" id="UP001210925">
    <property type="component" value="Unassembled WGS sequence"/>
</dbReference>
<feature type="transmembrane region" description="Helical" evidence="1">
    <location>
        <begin position="45"/>
        <end position="78"/>
    </location>
</feature>